<feature type="region of interest" description="Disordered" evidence="1">
    <location>
        <begin position="257"/>
        <end position="334"/>
    </location>
</feature>
<gene>
    <name evidence="3" type="primary">ASPSCR1</name>
</gene>
<dbReference type="EMBL" id="AGCU01055983">
    <property type="status" value="NOT_ANNOTATED_CDS"/>
    <property type="molecule type" value="Genomic_DNA"/>
</dbReference>
<dbReference type="Pfam" id="PF11470">
    <property type="entry name" value="TUG-UBL1"/>
    <property type="match status" value="1"/>
</dbReference>
<dbReference type="Pfam" id="PF00789">
    <property type="entry name" value="UBX"/>
    <property type="match status" value="1"/>
</dbReference>
<dbReference type="GO" id="GO:0012506">
    <property type="term" value="C:vesicle membrane"/>
    <property type="evidence" value="ECO:0007669"/>
    <property type="project" value="Ensembl"/>
</dbReference>
<dbReference type="EMBL" id="AGCU01055981">
    <property type="status" value="NOT_ANNOTATED_CDS"/>
    <property type="molecule type" value="Genomic_DNA"/>
</dbReference>
<dbReference type="EMBL" id="AGCU01055977">
    <property type="status" value="NOT_ANNOTATED_CDS"/>
    <property type="molecule type" value="Genomic_DNA"/>
</dbReference>
<dbReference type="PANTHER" id="PTHR46467:SF1">
    <property type="entry name" value="TETHER CONTAINING UBX DOMAIN FOR GLUT4"/>
    <property type="match status" value="1"/>
</dbReference>
<accession>K7G7H2</accession>
<dbReference type="OMA" id="APKYDWG"/>
<dbReference type="EMBL" id="AGCU01055984">
    <property type="status" value="NOT_ANNOTATED_CDS"/>
    <property type="molecule type" value="Genomic_DNA"/>
</dbReference>
<dbReference type="Gene3D" id="3.10.20.90">
    <property type="entry name" value="Phosphatidylinositol 3-kinase Catalytic Subunit, Chain A, domain 1"/>
    <property type="match status" value="2"/>
</dbReference>
<name>K7G7H2_PELSI</name>
<dbReference type="STRING" id="13735.ENSPSIP00000016233"/>
<dbReference type="GO" id="GO:0005654">
    <property type="term" value="C:nucleoplasm"/>
    <property type="evidence" value="ECO:0007669"/>
    <property type="project" value="Ensembl"/>
</dbReference>
<dbReference type="GO" id="GO:0046324">
    <property type="term" value="P:regulation of D-glucose import"/>
    <property type="evidence" value="ECO:0007669"/>
    <property type="project" value="Ensembl"/>
</dbReference>
<evidence type="ECO:0000313" key="4">
    <source>
        <dbReference type="Proteomes" id="UP000007267"/>
    </source>
</evidence>
<reference evidence="3" key="4">
    <citation type="submission" date="2025-09" db="UniProtKB">
        <authorList>
            <consortium name="Ensembl"/>
        </authorList>
    </citation>
    <scope>IDENTIFICATION</scope>
</reference>
<feature type="compositionally biased region" description="Low complexity" evidence="1">
    <location>
        <begin position="302"/>
        <end position="317"/>
    </location>
</feature>
<keyword evidence="4" id="KW-1185">Reference proteome</keyword>
<dbReference type="Proteomes" id="UP000007267">
    <property type="component" value="Unassembled WGS sequence"/>
</dbReference>
<dbReference type="InterPro" id="IPR029071">
    <property type="entry name" value="Ubiquitin-like_domsf"/>
</dbReference>
<dbReference type="HOGENOM" id="CLU_025227_0_0_1"/>
<dbReference type="EMBL" id="AGCU01055980">
    <property type="status" value="NOT_ANNOTATED_CDS"/>
    <property type="molecule type" value="Genomic_DNA"/>
</dbReference>
<dbReference type="GO" id="GO:0042593">
    <property type="term" value="P:glucose homeostasis"/>
    <property type="evidence" value="ECO:0007669"/>
    <property type="project" value="Ensembl"/>
</dbReference>
<dbReference type="GeneTree" id="ENSGT00940000156853"/>
<feature type="compositionally biased region" description="Pro residues" evidence="1">
    <location>
        <begin position="266"/>
        <end position="277"/>
    </location>
</feature>
<feature type="compositionally biased region" description="Low complexity" evidence="1">
    <location>
        <begin position="1"/>
        <end position="15"/>
    </location>
</feature>
<dbReference type="EMBL" id="AGCU01055982">
    <property type="status" value="NOT_ANNOTATED_CDS"/>
    <property type="molecule type" value="Genomic_DNA"/>
</dbReference>
<dbReference type="InterPro" id="IPR001012">
    <property type="entry name" value="UBX_dom"/>
</dbReference>
<dbReference type="InterPro" id="IPR059238">
    <property type="entry name" value="UBX1_UBXN9"/>
</dbReference>
<dbReference type="EMBL" id="AGCU01055976">
    <property type="status" value="NOT_ANNOTATED_CDS"/>
    <property type="molecule type" value="Genomic_DNA"/>
</dbReference>
<dbReference type="eggNOG" id="KOG2699">
    <property type="taxonomic scope" value="Eukaryota"/>
</dbReference>
<dbReference type="AlphaFoldDB" id="K7G7H2"/>
<evidence type="ECO:0000259" key="2">
    <source>
        <dbReference type="PROSITE" id="PS50033"/>
    </source>
</evidence>
<feature type="region of interest" description="Disordered" evidence="1">
    <location>
        <begin position="1"/>
        <end position="29"/>
    </location>
</feature>
<dbReference type="PROSITE" id="PS50033">
    <property type="entry name" value="UBX"/>
    <property type="match status" value="1"/>
</dbReference>
<protein>
    <submittedName>
        <fullName evidence="3">ASPSCR1 tether for SLC2A4, UBX domain containing</fullName>
    </submittedName>
</protein>
<dbReference type="GO" id="GO:0048471">
    <property type="term" value="C:perinuclear region of cytoplasm"/>
    <property type="evidence" value="ECO:0007669"/>
    <property type="project" value="Ensembl"/>
</dbReference>
<dbReference type="SUPFAM" id="SSF54236">
    <property type="entry name" value="Ubiquitin-like"/>
    <property type="match status" value="2"/>
</dbReference>
<dbReference type="EMBL" id="AGCU01055975">
    <property type="status" value="NOT_ANNOTATED_CDS"/>
    <property type="molecule type" value="Genomic_DNA"/>
</dbReference>
<proteinExistence type="predicted"/>
<dbReference type="CDD" id="cd16105">
    <property type="entry name" value="Ubl_ASPSCR1_like"/>
    <property type="match status" value="1"/>
</dbReference>
<dbReference type="InterPro" id="IPR021569">
    <property type="entry name" value="TUG-UBL1"/>
</dbReference>
<dbReference type="CDD" id="cd17075">
    <property type="entry name" value="UBX1_UBXN9"/>
    <property type="match status" value="1"/>
</dbReference>
<dbReference type="PANTHER" id="PTHR46467">
    <property type="entry name" value="TETHER CONTAINING UBX DOMAIN FOR GLUT4"/>
    <property type="match status" value="1"/>
</dbReference>
<dbReference type="GO" id="GO:0005829">
    <property type="term" value="C:cytosol"/>
    <property type="evidence" value="ECO:0007669"/>
    <property type="project" value="Ensembl"/>
</dbReference>
<dbReference type="EMBL" id="AGCU01055979">
    <property type="status" value="NOT_ANNOTATED_CDS"/>
    <property type="molecule type" value="Genomic_DNA"/>
</dbReference>
<sequence length="571" mass="62479">MEGKAGSPKAAAAGGFLPKNSGEMPATLPVRRRPRRAWGGTAARCGRCKGPARAETQVLEEVCGKQNLDPGEFDLRFQRSVLDPSLQWRFAKLPNNAKLEVVPISRNRGGTESRVQIALQLDSGSRLQDTFHSGQTLWELLSHFTQTRECVEQPCEFSPTCIYMRDEIAGKAALERTTLKSLGLTGGNAIIRVVMKKCGSSGQEEAVDTVATFSKLPVSPVSAEGAVDKPLPHTTMFSKDLAHSDVALALNNCTDKQESQASLGEPCPPSDPAPAPVGPFFGDGQRLGRASVAADAPVSDMPSSKLPTSLSSPGGPSKPKKSKPSQAQRKEQEQLLEREPVVCHPDLEEPLSAGPQDLPDEFFEVTVDDVRKRLAQLQSERKRLEEAPLMTKSLRDTQMKEKLERYPKVVLRVQFPDRHVLQGFFRPTETVGVLRDFVRSHLADTELPFYLFVAPPRTILSNETETLFQANLFPASVIHFGSEKHRDCYLRSELLESTVSPSTADLLVARVLSKLLVPSAPPPSETAVALPAGPEQTDEYPEPAKVSEASQSVRHTPEKIPKWLKLPAGKR</sequence>
<dbReference type="Ensembl" id="ENSPSIT00000016309.1">
    <property type="protein sequence ID" value="ENSPSIP00000016233.1"/>
    <property type="gene ID" value="ENSPSIG00000014415.1"/>
</dbReference>
<feature type="region of interest" description="Disordered" evidence="1">
    <location>
        <begin position="521"/>
        <end position="561"/>
    </location>
</feature>
<feature type="domain" description="UBX" evidence="2">
    <location>
        <begin position="404"/>
        <end position="480"/>
    </location>
</feature>
<organism evidence="3 4">
    <name type="scientific">Pelodiscus sinensis</name>
    <name type="common">Chinese softshell turtle</name>
    <name type="synonym">Trionyx sinensis</name>
    <dbReference type="NCBI Taxonomy" id="13735"/>
    <lineage>
        <taxon>Eukaryota</taxon>
        <taxon>Metazoa</taxon>
        <taxon>Chordata</taxon>
        <taxon>Craniata</taxon>
        <taxon>Vertebrata</taxon>
        <taxon>Euteleostomi</taxon>
        <taxon>Archelosauria</taxon>
        <taxon>Testudinata</taxon>
        <taxon>Testudines</taxon>
        <taxon>Cryptodira</taxon>
        <taxon>Trionychia</taxon>
        <taxon>Trionychidae</taxon>
        <taxon>Pelodiscus</taxon>
    </lineage>
</organism>
<dbReference type="CDD" id="cd16118">
    <property type="entry name" value="UBX2_UBXN9"/>
    <property type="match status" value="1"/>
</dbReference>
<dbReference type="EMBL" id="AGCU01055978">
    <property type="status" value="NOT_ANNOTATED_CDS"/>
    <property type="molecule type" value="Genomic_DNA"/>
</dbReference>
<dbReference type="GO" id="GO:0006886">
    <property type="term" value="P:intracellular protein transport"/>
    <property type="evidence" value="ECO:0007669"/>
    <property type="project" value="Ensembl"/>
</dbReference>
<reference evidence="4" key="1">
    <citation type="submission" date="2011-10" db="EMBL/GenBank/DDBJ databases">
        <authorList>
            <consortium name="Soft-shell Turtle Genome Consortium"/>
        </authorList>
    </citation>
    <scope>NUCLEOTIDE SEQUENCE [LARGE SCALE GENOMIC DNA]</scope>
    <source>
        <strain evidence="4">Daiwa-1</strain>
    </source>
</reference>
<reference evidence="4" key="2">
    <citation type="journal article" date="2013" name="Nat. Genet.">
        <title>The draft genomes of soft-shell turtle and green sea turtle yield insights into the development and evolution of the turtle-specific body plan.</title>
        <authorList>
            <person name="Wang Z."/>
            <person name="Pascual-Anaya J."/>
            <person name="Zadissa A."/>
            <person name="Li W."/>
            <person name="Niimura Y."/>
            <person name="Huang Z."/>
            <person name="Li C."/>
            <person name="White S."/>
            <person name="Xiong Z."/>
            <person name="Fang D."/>
            <person name="Wang B."/>
            <person name="Ming Y."/>
            <person name="Chen Y."/>
            <person name="Zheng Y."/>
            <person name="Kuraku S."/>
            <person name="Pignatelli M."/>
            <person name="Herrero J."/>
            <person name="Beal K."/>
            <person name="Nozawa M."/>
            <person name="Li Q."/>
            <person name="Wang J."/>
            <person name="Zhang H."/>
            <person name="Yu L."/>
            <person name="Shigenobu S."/>
            <person name="Wang J."/>
            <person name="Liu J."/>
            <person name="Flicek P."/>
            <person name="Searle S."/>
            <person name="Wang J."/>
            <person name="Kuratani S."/>
            <person name="Yin Y."/>
            <person name="Aken B."/>
            <person name="Zhang G."/>
            <person name="Irie N."/>
        </authorList>
    </citation>
    <scope>NUCLEOTIDE SEQUENCE [LARGE SCALE GENOMIC DNA]</scope>
    <source>
        <strain evidence="4">Daiwa-1</strain>
    </source>
</reference>
<evidence type="ECO:0000313" key="3">
    <source>
        <dbReference type="Ensembl" id="ENSPSIP00000016233.1"/>
    </source>
</evidence>
<reference evidence="3" key="3">
    <citation type="submission" date="2025-08" db="UniProtKB">
        <authorList>
            <consortium name="Ensembl"/>
        </authorList>
    </citation>
    <scope>IDENTIFICATION</scope>
</reference>
<evidence type="ECO:0000256" key="1">
    <source>
        <dbReference type="SAM" id="MobiDB-lite"/>
    </source>
</evidence>
<dbReference type="GO" id="GO:0009898">
    <property type="term" value="C:cytoplasmic side of plasma membrane"/>
    <property type="evidence" value="ECO:0007669"/>
    <property type="project" value="Ensembl"/>
</dbReference>